<reference evidence="3 4" key="1">
    <citation type="submission" date="2015-09" db="EMBL/GenBank/DDBJ databases">
        <authorList>
            <consortium name="Pathogen Informatics"/>
        </authorList>
    </citation>
    <scope>NUCLEOTIDE SEQUENCE [LARGE SCALE GENOMIC DNA]</scope>
    <source>
        <strain evidence="3 4">2789STDY5834959</strain>
    </source>
</reference>
<dbReference type="GO" id="GO:0004139">
    <property type="term" value="F:deoxyribose-phosphate aldolase activity"/>
    <property type="evidence" value="ECO:0007669"/>
    <property type="project" value="UniProtKB-EC"/>
</dbReference>
<dbReference type="AlphaFoldDB" id="A0A173R1V9"/>
<dbReference type="InterPro" id="IPR013785">
    <property type="entry name" value="Aldolase_TIM"/>
</dbReference>
<dbReference type="GO" id="GO:0016052">
    <property type="term" value="P:carbohydrate catabolic process"/>
    <property type="evidence" value="ECO:0007669"/>
    <property type="project" value="TreeGrafter"/>
</dbReference>
<dbReference type="EC" id="4.1.2.4" evidence="3"/>
<dbReference type="GO" id="GO:0009264">
    <property type="term" value="P:deoxyribonucleotide catabolic process"/>
    <property type="evidence" value="ECO:0007669"/>
    <property type="project" value="InterPro"/>
</dbReference>
<proteinExistence type="predicted"/>
<dbReference type="Proteomes" id="UP000095553">
    <property type="component" value="Unassembled WGS sequence"/>
</dbReference>
<organism evidence="3 4">
    <name type="scientific">Anaerostipes hadrus</name>
    <dbReference type="NCBI Taxonomy" id="649756"/>
    <lineage>
        <taxon>Bacteria</taxon>
        <taxon>Bacillati</taxon>
        <taxon>Bacillota</taxon>
        <taxon>Clostridia</taxon>
        <taxon>Lachnospirales</taxon>
        <taxon>Lachnospiraceae</taxon>
        <taxon>Anaerostipes</taxon>
    </lineage>
</organism>
<gene>
    <name evidence="3" type="primary">deoC_1</name>
    <name evidence="3" type="ORF">ERS852571_00167</name>
</gene>
<evidence type="ECO:0000256" key="1">
    <source>
        <dbReference type="ARBA" id="ARBA00022490"/>
    </source>
</evidence>
<dbReference type="SUPFAM" id="SSF51569">
    <property type="entry name" value="Aldolase"/>
    <property type="match status" value="1"/>
</dbReference>
<dbReference type="SMART" id="SM01133">
    <property type="entry name" value="DeoC"/>
    <property type="match status" value="1"/>
</dbReference>
<keyword evidence="3" id="KW-0456">Lyase</keyword>
<evidence type="ECO:0000313" key="3">
    <source>
        <dbReference type="EMBL" id="CUM71880.1"/>
    </source>
</evidence>
<dbReference type="Pfam" id="PF01791">
    <property type="entry name" value="DeoC"/>
    <property type="match status" value="1"/>
</dbReference>
<evidence type="ECO:0000313" key="4">
    <source>
        <dbReference type="Proteomes" id="UP000095553"/>
    </source>
</evidence>
<name>A0A173R1V9_ANAHA</name>
<dbReference type="Gene3D" id="3.20.20.70">
    <property type="entry name" value="Aldolase class I"/>
    <property type="match status" value="2"/>
</dbReference>
<dbReference type="InterPro" id="IPR002915">
    <property type="entry name" value="DeoC/FbaB/LacD_aldolase"/>
</dbReference>
<dbReference type="InterPro" id="IPR011343">
    <property type="entry name" value="DeoC"/>
</dbReference>
<keyword evidence="2" id="KW-0704">Schiff base</keyword>
<dbReference type="PANTHER" id="PTHR10889:SF1">
    <property type="entry name" value="DEOXYRIBOSE-PHOSPHATE ALDOLASE"/>
    <property type="match status" value="1"/>
</dbReference>
<protein>
    <submittedName>
        <fullName evidence="3">Deoxyribose-phosphate aldolase</fullName>
        <ecNumber evidence="3">4.1.2.4</ecNumber>
    </submittedName>
</protein>
<dbReference type="PANTHER" id="PTHR10889">
    <property type="entry name" value="DEOXYRIBOSE-PHOSPHATE ALDOLASE"/>
    <property type="match status" value="1"/>
</dbReference>
<evidence type="ECO:0000256" key="2">
    <source>
        <dbReference type="ARBA" id="ARBA00023270"/>
    </source>
</evidence>
<dbReference type="GO" id="GO:0005737">
    <property type="term" value="C:cytoplasm"/>
    <property type="evidence" value="ECO:0007669"/>
    <property type="project" value="InterPro"/>
</dbReference>
<accession>A0A173R1V9</accession>
<dbReference type="EMBL" id="CYXY01000001">
    <property type="protein sequence ID" value="CUM71880.1"/>
    <property type="molecule type" value="Genomic_DNA"/>
</dbReference>
<keyword evidence="1" id="KW-0963">Cytoplasm</keyword>
<sequence length="104" mass="11428">MFETKNAIANGASEIDMVINIGFLKDGRYEEVEEEIRQIHEACDGKILKVIIETCLLTEEEKIKAAGGISSFDDAEKFISLGASRLGTSRLIKIMKNTDNGAGY</sequence>